<feature type="region of interest" description="Disordered" evidence="1">
    <location>
        <begin position="1183"/>
        <end position="1209"/>
    </location>
</feature>
<dbReference type="OMA" id="IFMYDIG"/>
<feature type="compositionally biased region" description="Polar residues" evidence="1">
    <location>
        <begin position="348"/>
        <end position="360"/>
    </location>
</feature>
<evidence type="ECO:0000256" key="2">
    <source>
        <dbReference type="SAM" id="SignalP"/>
    </source>
</evidence>
<reference evidence="3 4" key="1">
    <citation type="journal article" date="2015" name="Nat. Commun.">
        <title>Lucilia cuprina genome unlocks parasitic fly biology to underpin future interventions.</title>
        <authorList>
            <person name="Anstead C.A."/>
            <person name="Korhonen P.K."/>
            <person name="Young N.D."/>
            <person name="Hall R.S."/>
            <person name="Jex A.R."/>
            <person name="Murali S.C."/>
            <person name="Hughes D.S."/>
            <person name="Lee S.F."/>
            <person name="Perry T."/>
            <person name="Stroehlein A.J."/>
            <person name="Ansell B.R."/>
            <person name="Breugelmans B."/>
            <person name="Hofmann A."/>
            <person name="Qu J."/>
            <person name="Dugan S."/>
            <person name="Lee S.L."/>
            <person name="Chao H."/>
            <person name="Dinh H."/>
            <person name="Han Y."/>
            <person name="Doddapaneni H.V."/>
            <person name="Worley K.C."/>
            <person name="Muzny D.M."/>
            <person name="Ioannidis P."/>
            <person name="Waterhouse R.M."/>
            <person name="Zdobnov E.M."/>
            <person name="James P.J."/>
            <person name="Bagnall N.H."/>
            <person name="Kotze A.C."/>
            <person name="Gibbs R.A."/>
            <person name="Richards S."/>
            <person name="Batterham P."/>
            <person name="Gasser R.B."/>
        </authorList>
    </citation>
    <scope>NUCLEOTIDE SEQUENCE [LARGE SCALE GENOMIC DNA]</scope>
    <source>
        <strain evidence="3 4">LS</strain>
        <tissue evidence="3">Full body</tissue>
    </source>
</reference>
<gene>
    <name evidence="3" type="ORF">FF38_01771</name>
</gene>
<feature type="region of interest" description="Disordered" evidence="1">
    <location>
        <begin position="903"/>
        <end position="924"/>
    </location>
</feature>
<dbReference type="Proteomes" id="UP000037069">
    <property type="component" value="Unassembled WGS sequence"/>
</dbReference>
<feature type="compositionally biased region" description="Low complexity" evidence="1">
    <location>
        <begin position="903"/>
        <end position="921"/>
    </location>
</feature>
<feature type="signal peptide" evidence="2">
    <location>
        <begin position="1"/>
        <end position="22"/>
    </location>
</feature>
<feature type="region of interest" description="Disordered" evidence="1">
    <location>
        <begin position="752"/>
        <end position="786"/>
    </location>
</feature>
<feature type="region of interest" description="Disordered" evidence="1">
    <location>
        <begin position="810"/>
        <end position="831"/>
    </location>
</feature>
<feature type="region of interest" description="Disordered" evidence="1">
    <location>
        <begin position="847"/>
        <end position="869"/>
    </location>
</feature>
<feature type="compositionally biased region" description="Low complexity" evidence="1">
    <location>
        <begin position="440"/>
        <end position="452"/>
    </location>
</feature>
<feature type="chain" id="PRO_5005536774" evidence="2">
    <location>
        <begin position="23"/>
        <end position="1209"/>
    </location>
</feature>
<protein>
    <submittedName>
        <fullName evidence="3">Uncharacterized protein</fullName>
    </submittedName>
</protein>
<feature type="compositionally biased region" description="Low complexity" evidence="1">
    <location>
        <begin position="320"/>
        <end position="347"/>
    </location>
</feature>
<accession>A0A0L0CN47</accession>
<comment type="caution">
    <text evidence="3">The sequence shown here is derived from an EMBL/GenBank/DDBJ whole genome shotgun (WGS) entry which is preliminary data.</text>
</comment>
<organism evidence="3 4">
    <name type="scientific">Lucilia cuprina</name>
    <name type="common">Green bottle fly</name>
    <name type="synonym">Australian sheep blowfly</name>
    <dbReference type="NCBI Taxonomy" id="7375"/>
    <lineage>
        <taxon>Eukaryota</taxon>
        <taxon>Metazoa</taxon>
        <taxon>Ecdysozoa</taxon>
        <taxon>Arthropoda</taxon>
        <taxon>Hexapoda</taxon>
        <taxon>Insecta</taxon>
        <taxon>Pterygota</taxon>
        <taxon>Neoptera</taxon>
        <taxon>Endopterygota</taxon>
        <taxon>Diptera</taxon>
        <taxon>Brachycera</taxon>
        <taxon>Muscomorpha</taxon>
        <taxon>Oestroidea</taxon>
        <taxon>Calliphoridae</taxon>
        <taxon>Luciliinae</taxon>
        <taxon>Lucilia</taxon>
    </lineage>
</organism>
<feature type="compositionally biased region" description="Basic and acidic residues" evidence="1">
    <location>
        <begin position="23"/>
        <end position="35"/>
    </location>
</feature>
<dbReference type="EMBL" id="JRES01000160">
    <property type="protein sequence ID" value="KNC33735.1"/>
    <property type="molecule type" value="Genomic_DNA"/>
</dbReference>
<feature type="region of interest" description="Disordered" evidence="1">
    <location>
        <begin position="320"/>
        <end position="423"/>
    </location>
</feature>
<feature type="compositionally biased region" description="Low complexity" evidence="1">
    <location>
        <begin position="361"/>
        <end position="378"/>
    </location>
</feature>
<feature type="compositionally biased region" description="Polar residues" evidence="1">
    <location>
        <begin position="379"/>
        <end position="415"/>
    </location>
</feature>
<sequence>MRITHLLLIGILISLAAATASSKNDHVNKKSKPTEKPATGDAKTIAKPAKSSTTATSTGRSAKSLKSVKPGENRGKRTLYDFNNPSFLYPQIAARRAGYGSESRSAYSTQSGYFNGQNAIAQFPSDYHLNYSPYPQYLEAPEPIIEIIIKDANETLPEENLQPVVTKTKKKKEKVHVFYVNYKKDQNNKLHLESPIASLNNDDTEEDEEEEEEIIHYPVTPLPPVKSTTLRTIIHPDSEKYHSNSGIHVTFGSEDKSQTGHILEEHDAESVQRQVVAVPVPQTGAKSQFQLNARNDFQGQARSPFTSSFFQSSAPWQYQAQQQQQQYHSQQQQKQHQQQQLPHQHSSTFFKTPTQSGNFRQHQQQSSTQQSNQHHSTNYFQKQSFHQQAPQQKPHYSSNPTVSAPAPTQQSLNKPLSQIHQQLQQQSQYYVNHNQLYQPQQQQQQHQQQHQQQQHHHQQQSSVQHNQYYNAVSHKPTQPPKTSVVFPTAPPKTQELPVRHAPQPYQPIKFRPTPAPAPQQTKPTPIAAKLENTQYNSKQYQFQKQPQYIQHPTFTLTSPTLPPSQVNYKTQIQLQPQTQQYQQQQHQQQYQTQNQHQYQPQAHTQTQQQQHTQTFAQSQSSSQPQTNSIYYTQNKNQQQQQHQQQQQTQVQQNTRYQTQSSNQQSSSTLPNLSWLDIKPSKETELLKSIPKFEQHITETVQNQYSNNQYQTQNQVIHDMPAPNLAPQQQLPQQQQPQSQALHGHYITAAPYNSQSQVHSQQQQQSFSNFVTAQQSSPTSTQAPQFGEATDGQKIMIVTPMPPNVYQQYQAAHSYQNSQSSSSSQQQHSTQIINSVQPSQEQYNNYYQQPRQGQSATQAQSTLTANNSPYSVSNYHSDVFKELEHRNSHTQESNSNQNAYIPTSAEASSTTTPSSPTTSSTTVNPKTLLQLPDEVPDDLRQQLLSSGILGNADISVLDYDKVGDIALENLPAEHLQHFYGAGGGAQISESKKVLTVLKPNGDKVSLDEKELQRVKQSSSVPHNKQTDVKVVRFDGQKLENSEAPSTSGERQYNRYLPLKINGANFPKPDNEELRGKYLQSVVVLAPVDTPAGQDPAVVEDSKEVKFLGGDLIKTLVKKPTKENFKRWLEKEARTDVDQQSVVLLVAKSSNSSEQEIFMYDITTGEINKLNGELSSKFVSVAEENASTEDLEHGSTLDPNFMETMMQPSSS</sequence>
<feature type="compositionally biased region" description="Basic and acidic residues" evidence="1">
    <location>
        <begin position="69"/>
        <end position="79"/>
    </location>
</feature>
<dbReference type="AlphaFoldDB" id="A0A0L0CN47"/>
<evidence type="ECO:0000313" key="4">
    <source>
        <dbReference type="Proteomes" id="UP000037069"/>
    </source>
</evidence>
<feature type="compositionally biased region" description="Low complexity" evidence="1">
    <location>
        <begin position="577"/>
        <end position="673"/>
    </location>
</feature>
<dbReference type="STRING" id="7375.A0A0L0CN47"/>
<keyword evidence="4" id="KW-1185">Reference proteome</keyword>
<feature type="compositionally biased region" description="Low complexity" evidence="1">
    <location>
        <begin position="753"/>
        <end position="784"/>
    </location>
</feature>
<evidence type="ECO:0000313" key="3">
    <source>
        <dbReference type="EMBL" id="KNC33735.1"/>
    </source>
</evidence>
<evidence type="ECO:0000256" key="1">
    <source>
        <dbReference type="SAM" id="MobiDB-lite"/>
    </source>
</evidence>
<feature type="compositionally biased region" description="Low complexity" evidence="1">
    <location>
        <begin position="42"/>
        <end position="64"/>
    </location>
</feature>
<feature type="region of interest" description="Disordered" evidence="1">
    <location>
        <begin position="22"/>
        <end position="79"/>
    </location>
</feature>
<feature type="region of interest" description="Disordered" evidence="1">
    <location>
        <begin position="577"/>
        <end position="674"/>
    </location>
</feature>
<keyword evidence="2" id="KW-0732">Signal</keyword>
<dbReference type="OrthoDB" id="6378339at2759"/>
<proteinExistence type="predicted"/>
<feature type="region of interest" description="Disordered" evidence="1">
    <location>
        <begin position="438"/>
        <end position="498"/>
    </location>
</feature>
<name>A0A0L0CN47_LUCCU</name>
<feature type="compositionally biased region" description="Polar residues" evidence="1">
    <location>
        <begin position="461"/>
        <end position="470"/>
    </location>
</feature>